<protein>
    <submittedName>
        <fullName evidence="1">Uncharacterized protein</fullName>
    </submittedName>
</protein>
<keyword evidence="2" id="KW-1185">Reference proteome</keyword>
<reference evidence="1" key="1">
    <citation type="submission" date="2022-12" db="EMBL/GenBank/DDBJ databases">
        <authorList>
            <person name="Alioto T."/>
            <person name="Alioto T."/>
            <person name="Gomez Garrido J."/>
        </authorList>
    </citation>
    <scope>NUCLEOTIDE SEQUENCE</scope>
</reference>
<gene>
    <name evidence="1" type="ORF">PODLI_1B036912</name>
</gene>
<dbReference type="AlphaFoldDB" id="A0AA35K033"/>
<evidence type="ECO:0000313" key="1">
    <source>
        <dbReference type="EMBL" id="CAI5769337.1"/>
    </source>
</evidence>
<dbReference type="Proteomes" id="UP001178461">
    <property type="component" value="Chromosome 3"/>
</dbReference>
<accession>A0AA35K033</accession>
<proteinExistence type="predicted"/>
<sequence length="88" mass="10056">MPAEYTWSPPDILSTFRKNSRCILAPPTTATLNSGCQRLGSCVLHTWRQLCVFSYEGLCTMLFKMPWGKDAKTIDQRCPRKLIFIAWG</sequence>
<name>A0AA35K033_9SAUR</name>
<evidence type="ECO:0000313" key="2">
    <source>
        <dbReference type="Proteomes" id="UP001178461"/>
    </source>
</evidence>
<dbReference type="EMBL" id="OX395128">
    <property type="protein sequence ID" value="CAI5769337.1"/>
    <property type="molecule type" value="Genomic_DNA"/>
</dbReference>
<organism evidence="1 2">
    <name type="scientific">Podarcis lilfordi</name>
    <name type="common">Lilford's wall lizard</name>
    <dbReference type="NCBI Taxonomy" id="74358"/>
    <lineage>
        <taxon>Eukaryota</taxon>
        <taxon>Metazoa</taxon>
        <taxon>Chordata</taxon>
        <taxon>Craniata</taxon>
        <taxon>Vertebrata</taxon>
        <taxon>Euteleostomi</taxon>
        <taxon>Lepidosauria</taxon>
        <taxon>Squamata</taxon>
        <taxon>Bifurcata</taxon>
        <taxon>Unidentata</taxon>
        <taxon>Episquamata</taxon>
        <taxon>Laterata</taxon>
        <taxon>Lacertibaenia</taxon>
        <taxon>Lacertidae</taxon>
        <taxon>Podarcis</taxon>
    </lineage>
</organism>